<proteinExistence type="predicted"/>
<keyword evidence="1" id="KW-0472">Membrane</keyword>
<sequence length="83" mass="9148">MTSGDPLQRVDIAQTAGAAFNIRLQIIAGAVIALVALVLLFYFGGVKFVGWPKAFAENMFLQRQKQSDITDQQARFDEVCRNG</sequence>
<dbReference type="AlphaFoldDB" id="A0A447R978"/>
<accession>A0A447R978</accession>
<protein>
    <submittedName>
        <fullName evidence="2">Uncharacterized protein</fullName>
    </submittedName>
</protein>
<keyword evidence="1" id="KW-0812">Transmembrane</keyword>
<organism evidence="2 3">
    <name type="scientific">Salmonella enterica subsp. arizonae</name>
    <dbReference type="NCBI Taxonomy" id="59203"/>
    <lineage>
        <taxon>Bacteria</taxon>
        <taxon>Pseudomonadati</taxon>
        <taxon>Pseudomonadota</taxon>
        <taxon>Gammaproteobacteria</taxon>
        <taxon>Enterobacterales</taxon>
        <taxon>Enterobacteriaceae</taxon>
        <taxon>Salmonella</taxon>
    </lineage>
</organism>
<evidence type="ECO:0000313" key="2">
    <source>
        <dbReference type="EMBL" id="VEA78790.1"/>
    </source>
</evidence>
<reference evidence="2 3" key="1">
    <citation type="submission" date="2018-12" db="EMBL/GenBank/DDBJ databases">
        <authorList>
            <consortium name="Pathogen Informatics"/>
        </authorList>
    </citation>
    <scope>NUCLEOTIDE SEQUENCE [LARGE SCALE GENOMIC DNA]</scope>
    <source>
        <strain evidence="2 3">NCTC10047</strain>
    </source>
</reference>
<feature type="transmembrane region" description="Helical" evidence="1">
    <location>
        <begin position="20"/>
        <end position="43"/>
    </location>
</feature>
<evidence type="ECO:0000313" key="3">
    <source>
        <dbReference type="Proteomes" id="UP000275676"/>
    </source>
</evidence>
<name>A0A447R978_SALER</name>
<dbReference type="EMBL" id="LR134156">
    <property type="protein sequence ID" value="VEA78790.1"/>
    <property type="molecule type" value="Genomic_DNA"/>
</dbReference>
<dbReference type="Proteomes" id="UP000275676">
    <property type="component" value="Chromosome"/>
</dbReference>
<keyword evidence="1" id="KW-1133">Transmembrane helix</keyword>
<gene>
    <name evidence="2" type="ORF">NCTC10047_04760</name>
</gene>
<evidence type="ECO:0000256" key="1">
    <source>
        <dbReference type="SAM" id="Phobius"/>
    </source>
</evidence>